<dbReference type="InterPro" id="IPR036390">
    <property type="entry name" value="WH_DNA-bd_sf"/>
</dbReference>
<evidence type="ECO:0000313" key="2">
    <source>
        <dbReference type="EMBL" id="MFC3514303.1"/>
    </source>
</evidence>
<name>A0ABV7QPW1_9PSEU</name>
<proteinExistence type="predicted"/>
<dbReference type="Gene3D" id="1.10.10.10">
    <property type="entry name" value="Winged helix-like DNA-binding domain superfamily/Winged helix DNA-binding domain"/>
    <property type="match status" value="1"/>
</dbReference>
<evidence type="ECO:0000313" key="3">
    <source>
        <dbReference type="Proteomes" id="UP001595764"/>
    </source>
</evidence>
<dbReference type="InterPro" id="IPR052509">
    <property type="entry name" value="Metal_resp_DNA-bind_regulator"/>
</dbReference>
<dbReference type="Pfam" id="PF03551">
    <property type="entry name" value="PadR"/>
    <property type="match status" value="1"/>
</dbReference>
<accession>A0ABV7QPW1</accession>
<dbReference type="PANTHER" id="PTHR33169:SF13">
    <property type="entry name" value="PADR-FAMILY TRANSCRIPTIONAL REGULATOR"/>
    <property type="match status" value="1"/>
</dbReference>
<gene>
    <name evidence="2" type="ORF">ACFORO_29330</name>
</gene>
<comment type="caution">
    <text evidence="2">The sequence shown here is derived from an EMBL/GenBank/DDBJ whole genome shotgun (WGS) entry which is preliminary data.</text>
</comment>
<dbReference type="SUPFAM" id="SSF46785">
    <property type="entry name" value="Winged helix' DNA-binding domain"/>
    <property type="match status" value="1"/>
</dbReference>
<organism evidence="2 3">
    <name type="scientific">Amycolatopsis halotolerans</name>
    <dbReference type="NCBI Taxonomy" id="330083"/>
    <lineage>
        <taxon>Bacteria</taxon>
        <taxon>Bacillati</taxon>
        <taxon>Actinomycetota</taxon>
        <taxon>Actinomycetes</taxon>
        <taxon>Pseudonocardiales</taxon>
        <taxon>Pseudonocardiaceae</taxon>
        <taxon>Amycolatopsis</taxon>
    </lineage>
</organism>
<dbReference type="EMBL" id="JBHRWI010000039">
    <property type="protein sequence ID" value="MFC3514303.1"/>
    <property type="molecule type" value="Genomic_DNA"/>
</dbReference>
<dbReference type="InterPro" id="IPR005149">
    <property type="entry name" value="Tscrpt_reg_PadR_N"/>
</dbReference>
<dbReference type="InterPro" id="IPR036388">
    <property type="entry name" value="WH-like_DNA-bd_sf"/>
</dbReference>
<dbReference type="PANTHER" id="PTHR33169">
    <property type="entry name" value="PADR-FAMILY TRANSCRIPTIONAL REGULATOR"/>
    <property type="match status" value="1"/>
</dbReference>
<reference evidence="3" key="1">
    <citation type="journal article" date="2019" name="Int. J. Syst. Evol. Microbiol.">
        <title>The Global Catalogue of Microorganisms (GCM) 10K type strain sequencing project: providing services to taxonomists for standard genome sequencing and annotation.</title>
        <authorList>
            <consortium name="The Broad Institute Genomics Platform"/>
            <consortium name="The Broad Institute Genome Sequencing Center for Infectious Disease"/>
            <person name="Wu L."/>
            <person name="Ma J."/>
        </authorList>
    </citation>
    <scope>NUCLEOTIDE SEQUENCE [LARGE SCALE GENOMIC DNA]</scope>
    <source>
        <strain evidence="3">CGMCC 4.7682</strain>
    </source>
</reference>
<protein>
    <submittedName>
        <fullName evidence="2">PadR family transcriptional regulator</fullName>
    </submittedName>
</protein>
<keyword evidence="3" id="KW-1185">Reference proteome</keyword>
<feature type="domain" description="Transcription regulator PadR N-terminal" evidence="1">
    <location>
        <begin position="10"/>
        <end position="77"/>
    </location>
</feature>
<dbReference type="Proteomes" id="UP001595764">
    <property type="component" value="Unassembled WGS sequence"/>
</dbReference>
<evidence type="ECO:0000259" key="1">
    <source>
        <dbReference type="Pfam" id="PF03551"/>
    </source>
</evidence>
<dbReference type="RefSeq" id="WP_377872234.1">
    <property type="nucleotide sequence ID" value="NZ_JBHMAY010000037.1"/>
</dbReference>
<sequence>MQANDAQTLVLCALADGQLHGYAINSAIEQLTGERLGAGSLYGALARLEAKGLVESLEEQGRQRPVQLTGCGREVLERELRAMARVADAGLRRLGVNPA</sequence>